<evidence type="ECO:0000256" key="5">
    <source>
        <dbReference type="ARBA" id="ARBA00022670"/>
    </source>
</evidence>
<evidence type="ECO:0000259" key="14">
    <source>
        <dbReference type="Pfam" id="PF03413"/>
    </source>
</evidence>
<proteinExistence type="inferred from homology"/>
<dbReference type="InterPro" id="IPR003137">
    <property type="entry name" value="PA_domain"/>
</dbReference>
<dbReference type="Proteomes" id="UP000002297">
    <property type="component" value="Chromosome"/>
</dbReference>
<feature type="signal peptide" evidence="12">
    <location>
        <begin position="1"/>
        <end position="19"/>
    </location>
</feature>
<dbReference type="GO" id="GO:0005615">
    <property type="term" value="C:extracellular space"/>
    <property type="evidence" value="ECO:0007669"/>
    <property type="project" value="InterPro"/>
</dbReference>
<dbReference type="AlphaFoldDB" id="A3U6Q0"/>
<comment type="similarity">
    <text evidence="3">Belongs to the peptidase M36 family.</text>
</comment>
<dbReference type="InterPro" id="IPR001842">
    <property type="entry name" value="Peptidase_M36"/>
</dbReference>
<keyword evidence="8" id="KW-0378">Hydrolase</keyword>
<evidence type="ECO:0000256" key="8">
    <source>
        <dbReference type="ARBA" id="ARBA00022801"/>
    </source>
</evidence>
<dbReference type="EMBL" id="CP002046">
    <property type="protein sequence ID" value="EAP87917.1"/>
    <property type="molecule type" value="Genomic_DNA"/>
</dbReference>
<evidence type="ECO:0000256" key="1">
    <source>
        <dbReference type="ARBA" id="ARBA00001947"/>
    </source>
</evidence>
<dbReference type="GO" id="GO:0006508">
    <property type="term" value="P:proteolysis"/>
    <property type="evidence" value="ECO:0007669"/>
    <property type="project" value="UniProtKB-KW"/>
</dbReference>
<dbReference type="CDD" id="cd04818">
    <property type="entry name" value="PA_subtilisin_1"/>
    <property type="match status" value="1"/>
</dbReference>
<gene>
    <name evidence="17" type="ordered locus">CA2559_04140</name>
</gene>
<evidence type="ECO:0000256" key="11">
    <source>
        <dbReference type="ARBA" id="ARBA00023145"/>
    </source>
</evidence>
<sequence length="887" mass="95095">MKLKLLLFLCCLSFVGLNAQTTETLIQNYLERTHESLGVTLEDVQNIKIVSDYETQKTGLQHVVVQQTVNEIPVFNAFATVTIKDSSVIFVGNSLIANINSLTNTSAPSFNTEASISKAAQGLEINVPSGLEIIGSIDGGVLFNSGSISQEDIPVKLVYQPTANNDLRLAYEVTILTVKGDHWWNVRVDAQTGEVISKNDWIVSCNFESDAKTSDAPISHKAHNHTNAFGYAENTMMVDGSQYEVFPLLIESPNHGASQIVSEPAAANASPFGWHDINGVAGPEYTITRGNNVWAQDDKDADDAPNGYSPDGGATLDFSGYNTNTDLNPLATTDFAITNLFFWNNLMHDIWYQYGFDEASGNFQENNYGNGGSGSDYVNADAQDGFSLNNANFGTPPDGGNPRMQMFLWSATGPVGAPLTINNPSSIAGAYEATEPLYFGSGLSDTPIISDIVFTTDMTSTETDNFGNPLETSNTDANDGCGVITNVAEVNGNIAIIRRGTCPFVSKVKNAQDAGAIAVIIVNNVANDPLVNMAGTDNTINIPSVFISKENGDPIFTQLQTSNAVDGQLLSQPSQRIDGDFDNGVVAHEYGHGISNRLTGGPSAASCLGNPEQMGEGWSDFFGLMLTLKPGDQPEDIRGIGTYVTGQEIDGVGIRNAPYSTSFAINDFTYADTNNEAQVSVPHGVGFVWATMLWDMTWALIDEYGYDADLYNGTGGNNIAMQLVIDGLKMQSCNPGFIDGRDAILAADMAVNGGANQCLIYTAFAQRGLGFSAEQGSNFSRTDQVEAFDMPPTNVLDCSNLSVAENTLSQFKVYPNPATNVINISLNKTLANDVNVSLTDLQGRQVLKTKIGTASTTSIDVSSISNGVYILSLESNNKTYSQKVIIE</sequence>
<dbReference type="InterPro" id="IPR050371">
    <property type="entry name" value="Fungal_virulence_M36"/>
</dbReference>
<dbReference type="STRING" id="216432.CA2559_04140"/>
<dbReference type="Pfam" id="PF03413">
    <property type="entry name" value="PepSY"/>
    <property type="match status" value="1"/>
</dbReference>
<evidence type="ECO:0000256" key="9">
    <source>
        <dbReference type="ARBA" id="ARBA00022833"/>
    </source>
</evidence>
<dbReference type="InterPro" id="IPR026444">
    <property type="entry name" value="Secre_tail"/>
</dbReference>
<evidence type="ECO:0000259" key="15">
    <source>
        <dbReference type="Pfam" id="PF07504"/>
    </source>
</evidence>
<dbReference type="MEROPS" id="M36.001"/>
<evidence type="ECO:0000256" key="4">
    <source>
        <dbReference type="ARBA" id="ARBA00022525"/>
    </source>
</evidence>
<dbReference type="KEGG" id="cat:CA2559_04140"/>
<dbReference type="PANTHER" id="PTHR33478">
    <property type="entry name" value="EXTRACELLULAR METALLOPROTEINASE MEP"/>
    <property type="match status" value="1"/>
</dbReference>
<dbReference type="Gene3D" id="3.50.30.30">
    <property type="match status" value="1"/>
</dbReference>
<accession>A3U6Q0</accession>
<feature type="domain" description="PepSY" evidence="14">
    <location>
        <begin position="148"/>
        <end position="198"/>
    </location>
</feature>
<organism evidence="17 18">
    <name type="scientific">Croceibacter atlanticus (strain ATCC BAA-628 / JCM 21780 / CIP 108009 / IAM 15332 / KCTC 12090 / HTCC2559)</name>
    <dbReference type="NCBI Taxonomy" id="216432"/>
    <lineage>
        <taxon>Bacteria</taxon>
        <taxon>Pseudomonadati</taxon>
        <taxon>Bacteroidota</taxon>
        <taxon>Flavobacteriia</taxon>
        <taxon>Flavobacteriales</taxon>
        <taxon>Flavobacteriaceae</taxon>
        <taxon>Croceibacter</taxon>
    </lineage>
</organism>
<reference evidence="17 18" key="1">
    <citation type="journal article" date="2010" name="J. Bacteriol.">
        <title>The complete genome sequence of Croceibacter atlanticus HTCC2559T.</title>
        <authorList>
            <person name="Oh H.M."/>
            <person name="Kang I."/>
            <person name="Ferriera S."/>
            <person name="Giovannoni S.J."/>
            <person name="Cho J.C."/>
        </authorList>
    </citation>
    <scope>NUCLEOTIDE SEQUENCE [LARGE SCALE GENOMIC DNA]</scope>
    <source>
        <strain evidence="18">ATCC BAA-628 / HTCC2559 / KCTC 12090</strain>
    </source>
</reference>
<feature type="chain" id="PRO_5002660270" evidence="12">
    <location>
        <begin position="20"/>
        <end position="887"/>
    </location>
</feature>
<keyword evidence="5 17" id="KW-0645">Protease</keyword>
<evidence type="ECO:0000256" key="6">
    <source>
        <dbReference type="ARBA" id="ARBA00022723"/>
    </source>
</evidence>
<dbReference type="Pfam" id="PF02225">
    <property type="entry name" value="PA"/>
    <property type="match status" value="1"/>
</dbReference>
<protein>
    <submittedName>
        <fullName evidence="17">Metalloprotease, putative</fullName>
    </submittedName>
</protein>
<dbReference type="InterPro" id="IPR011096">
    <property type="entry name" value="FTP_domain"/>
</dbReference>
<keyword evidence="4" id="KW-0964">Secreted</keyword>
<feature type="domain" description="FTP" evidence="15">
    <location>
        <begin position="47"/>
        <end position="95"/>
    </location>
</feature>
<dbReference type="HOGENOM" id="CLU_007507_0_0_10"/>
<keyword evidence="7 12" id="KW-0732">Signal</keyword>
<keyword evidence="11" id="KW-0865">Zymogen</keyword>
<dbReference type="CDD" id="cd09596">
    <property type="entry name" value="M36"/>
    <property type="match status" value="1"/>
</dbReference>
<dbReference type="InterPro" id="IPR027268">
    <property type="entry name" value="Peptidase_M4/M1_CTD_sf"/>
</dbReference>
<feature type="domain" description="PA" evidence="13">
    <location>
        <begin position="477"/>
        <end position="554"/>
    </location>
</feature>
<dbReference type="Gene3D" id="1.10.390.10">
    <property type="entry name" value="Neutral Protease Domain 2"/>
    <property type="match status" value="1"/>
</dbReference>
<evidence type="ECO:0000256" key="10">
    <source>
        <dbReference type="ARBA" id="ARBA00023049"/>
    </source>
</evidence>
<dbReference type="InterPro" id="IPR025711">
    <property type="entry name" value="PepSY"/>
</dbReference>
<dbReference type="eggNOG" id="COG3291">
    <property type="taxonomic scope" value="Bacteria"/>
</dbReference>
<dbReference type="GeneID" id="89452620"/>
<comment type="subcellular location">
    <subcellularLocation>
        <location evidence="2">Secreted</location>
    </subcellularLocation>
</comment>
<name>A3U6Q0_CROAH</name>
<dbReference type="Pfam" id="PF07504">
    <property type="entry name" value="FTP"/>
    <property type="match status" value="1"/>
</dbReference>
<keyword evidence="10 17" id="KW-0482">Metalloprotease</keyword>
<evidence type="ECO:0000259" key="16">
    <source>
        <dbReference type="Pfam" id="PF18962"/>
    </source>
</evidence>
<dbReference type="Pfam" id="PF02128">
    <property type="entry name" value="Peptidase_M36"/>
    <property type="match status" value="1"/>
</dbReference>
<evidence type="ECO:0000256" key="3">
    <source>
        <dbReference type="ARBA" id="ARBA00006006"/>
    </source>
</evidence>
<keyword evidence="18" id="KW-1185">Reference proteome</keyword>
<feature type="domain" description="Secretion system C-terminal sorting" evidence="16">
    <location>
        <begin position="813"/>
        <end position="886"/>
    </location>
</feature>
<dbReference type="NCBIfam" id="NF038113">
    <property type="entry name" value="T9SSA_dep_M36"/>
    <property type="match status" value="1"/>
</dbReference>
<keyword evidence="6" id="KW-0479">Metal-binding</keyword>
<dbReference type="Gene3D" id="2.60.40.3080">
    <property type="match status" value="1"/>
</dbReference>
<keyword evidence="9" id="KW-0862">Zinc</keyword>
<dbReference type="GO" id="GO:0008270">
    <property type="term" value="F:zinc ion binding"/>
    <property type="evidence" value="ECO:0007669"/>
    <property type="project" value="InterPro"/>
</dbReference>
<dbReference type="Pfam" id="PF18962">
    <property type="entry name" value="Por_Secre_tail"/>
    <property type="match status" value="1"/>
</dbReference>
<dbReference type="SUPFAM" id="SSF55486">
    <property type="entry name" value="Metalloproteases ('zincins'), catalytic domain"/>
    <property type="match status" value="1"/>
</dbReference>
<dbReference type="RefSeq" id="WP_013186593.1">
    <property type="nucleotide sequence ID" value="NC_014230.1"/>
</dbReference>
<evidence type="ECO:0000259" key="13">
    <source>
        <dbReference type="Pfam" id="PF02225"/>
    </source>
</evidence>
<evidence type="ECO:0000313" key="18">
    <source>
        <dbReference type="Proteomes" id="UP000002297"/>
    </source>
</evidence>
<dbReference type="OrthoDB" id="5377264at2"/>
<evidence type="ECO:0000256" key="7">
    <source>
        <dbReference type="ARBA" id="ARBA00022729"/>
    </source>
</evidence>
<dbReference type="NCBIfam" id="TIGR04183">
    <property type="entry name" value="Por_Secre_tail"/>
    <property type="match status" value="1"/>
</dbReference>
<dbReference type="GO" id="GO:0004222">
    <property type="term" value="F:metalloendopeptidase activity"/>
    <property type="evidence" value="ECO:0007669"/>
    <property type="project" value="InterPro"/>
</dbReference>
<dbReference type="Gene3D" id="3.10.170.10">
    <property type="match status" value="1"/>
</dbReference>
<dbReference type="InterPro" id="IPR046450">
    <property type="entry name" value="PA_dom_sf"/>
</dbReference>
<evidence type="ECO:0000256" key="12">
    <source>
        <dbReference type="SAM" id="SignalP"/>
    </source>
</evidence>
<evidence type="ECO:0000313" key="17">
    <source>
        <dbReference type="EMBL" id="EAP87917.1"/>
    </source>
</evidence>
<dbReference type="PANTHER" id="PTHR33478:SF1">
    <property type="entry name" value="EXTRACELLULAR METALLOPROTEINASE MEP"/>
    <property type="match status" value="1"/>
</dbReference>
<dbReference type="SUPFAM" id="SSF52025">
    <property type="entry name" value="PA domain"/>
    <property type="match status" value="1"/>
</dbReference>
<comment type="cofactor">
    <cofactor evidence="1">
        <name>Zn(2+)</name>
        <dbReference type="ChEBI" id="CHEBI:29105"/>
    </cofactor>
</comment>
<evidence type="ECO:0000256" key="2">
    <source>
        <dbReference type="ARBA" id="ARBA00004613"/>
    </source>
</evidence>